<sequence length="115" mass="13226">MRFPDHAKAIGKRKRSMFVENGEKAYAVAKRYIVTDVSEKVLGVLQPEAFVDFRSVDNSVTMRMRSRRLHDDPQFERHLSIGRIQKPGCAVRVLHVQIRCISPSPNGQRRRRAAP</sequence>
<gene>
    <name evidence="1" type="ordered locus">RL2177</name>
</gene>
<evidence type="ECO:0000313" key="2">
    <source>
        <dbReference type="Proteomes" id="UP000006575"/>
    </source>
</evidence>
<dbReference type="KEGG" id="rle:RL2177"/>
<organism evidence="1 2">
    <name type="scientific">Rhizobium johnstonii (strain DSM 114642 / LMG 32736 / 3841)</name>
    <name type="common">Rhizobium leguminosarum bv. viciae</name>
    <dbReference type="NCBI Taxonomy" id="216596"/>
    <lineage>
        <taxon>Bacteria</taxon>
        <taxon>Pseudomonadati</taxon>
        <taxon>Pseudomonadota</taxon>
        <taxon>Alphaproteobacteria</taxon>
        <taxon>Hyphomicrobiales</taxon>
        <taxon>Rhizobiaceae</taxon>
        <taxon>Rhizobium/Agrobacterium group</taxon>
        <taxon>Rhizobium</taxon>
        <taxon>Rhizobium johnstonii</taxon>
    </lineage>
</organism>
<name>Q1MH97_RHIJ3</name>
<dbReference type="Proteomes" id="UP000006575">
    <property type="component" value="Chromosome"/>
</dbReference>
<proteinExistence type="predicted"/>
<evidence type="ECO:0000313" key="1">
    <source>
        <dbReference type="EMBL" id="CAK07669.1"/>
    </source>
</evidence>
<dbReference type="EMBL" id="AM236080">
    <property type="protein sequence ID" value="CAK07669.1"/>
    <property type="molecule type" value="Genomic_DNA"/>
</dbReference>
<accession>Q1MH97</accession>
<keyword evidence="2" id="KW-1185">Reference proteome</keyword>
<dbReference type="HOGENOM" id="CLU_2107023_0_0_5"/>
<protein>
    <submittedName>
        <fullName evidence="1">Uncharacterized protein</fullName>
    </submittedName>
</protein>
<dbReference type="EnsemblBacteria" id="CAK07669">
    <property type="protein sequence ID" value="CAK07669"/>
    <property type="gene ID" value="RL2177"/>
</dbReference>
<reference evidence="1 2" key="1">
    <citation type="journal article" date="2006" name="Genome Biol.">
        <title>The genome of Rhizobium leguminosarum has recognizable core and accessory components.</title>
        <authorList>
            <person name="Young J.W."/>
            <person name="Crossman L.C."/>
            <person name="Johnston A.W.B."/>
            <person name="Thomson N.R."/>
            <person name="Ghazoui Z.F."/>
            <person name="Hull K.H."/>
            <person name="Wexler M."/>
            <person name="Curson A.R.J."/>
            <person name="Todd J.D."/>
            <person name="Poole P.S."/>
            <person name="Mauchline T.H."/>
            <person name="East A.K."/>
            <person name="Quail M.A."/>
            <person name="Churcher C."/>
            <person name="Arrowsmith C."/>
            <person name="Cherevach A."/>
            <person name="Chillingworth T."/>
            <person name="Clarke K."/>
            <person name="Cronin A."/>
            <person name="Davis P."/>
            <person name="Fraser A."/>
            <person name="Hance Z."/>
            <person name="Hauser H."/>
            <person name="Jagels K."/>
            <person name="Moule S."/>
            <person name="Mungall K."/>
            <person name="Norbertczak H."/>
            <person name="Rabbinowitsch E."/>
            <person name="Sanders M."/>
            <person name="Simmonds M."/>
            <person name="Whitehead S."/>
            <person name="Parkhill J."/>
        </authorList>
    </citation>
    <scope>NUCLEOTIDE SEQUENCE [LARGE SCALE GENOMIC DNA]</scope>
    <source>
        <strain evidence="2">DSM 114642 / LMG 32736 / 3841</strain>
    </source>
</reference>
<dbReference type="AlphaFoldDB" id="Q1MH97"/>